<sequence length="747" mass="81625">MPQSEGAAPRRLGAISPDQLASFVDAMLATKASDALMMHFAFKVVINARFIDEREMKPLWLPFARRLMDIAEDRNIPSFTRRLPFMIEAITEAFARKALATRPSREWRPAQRNWFCHCADCWPIRAFLASNCLVGKLNVASKAQSHIATRRAGIEPKVSCQLYGAEEEPDRIVVRKNITYEASALAEWETARRNVEEELDRLDQAKLEKLMGSRAKILGPGFEDDSSYDSDDTLRNAPLFEPPLIEPPPIEQPVLLEDPRTGPALPSHPTSQKSHPNINSHPPHANRHNHPTNLRWQTPLGPGDPQQYAHYQLEFSQYPQTHSPHPQIVPPQPVSYQYPAGPQPAIAYTHPSTPFHTTQPPVAPAQPPLNPFGGPPVAHNSAADMGATFGSPPMAAHPMMSPSAEDISQAQSLWFGDMLEMNPGRGKLNLSLMQHECSVAWENDASLRQNYLGKLFRARASNQPNPQAVGNLDGQCGNSINAVMDLQVSQLQREPAARGGLPRERKSDSPSNQSHPRVGSNLDGRPGNSISAAADLQVSQRQREPDSATTKIAGPTPGASPWQGESDSATTKIAGTATRALPSPRCTPGPAAANGFSNSPARPFLGAPPLSANRAETHASRQPAPVTTGPLPADAHPPATPPVAPEDEPGFKLYFDVISLSMRRVDDLEIPEEYIRDKLVKQWRGMAPEDRATYAEGPFRPAESPGPRVGKSTRSPSARLVSLNQRTPIKGRQAAVSRARGRVWGAK</sequence>
<reference evidence="2" key="1">
    <citation type="submission" date="2023-06" db="EMBL/GenBank/DDBJ databases">
        <title>Genome-scale phylogeny and comparative genomics of the fungal order Sordariales.</title>
        <authorList>
            <consortium name="Lawrence Berkeley National Laboratory"/>
            <person name="Hensen N."/>
            <person name="Bonometti L."/>
            <person name="Westerberg I."/>
            <person name="Brannstrom I.O."/>
            <person name="Guillou S."/>
            <person name="Cros-Aarteil S."/>
            <person name="Calhoun S."/>
            <person name="Haridas S."/>
            <person name="Kuo A."/>
            <person name="Mondo S."/>
            <person name="Pangilinan J."/>
            <person name="Riley R."/>
            <person name="Labutti K."/>
            <person name="Andreopoulos B."/>
            <person name="Lipzen A."/>
            <person name="Chen C."/>
            <person name="Yanf M."/>
            <person name="Daum C."/>
            <person name="Ng V."/>
            <person name="Clum A."/>
            <person name="Steindorff A."/>
            <person name="Ohm R."/>
            <person name="Martin F."/>
            <person name="Silar P."/>
            <person name="Natvig D."/>
            <person name="Lalanne C."/>
            <person name="Gautier V."/>
            <person name="Ament-Velasquez S.L."/>
            <person name="Kruys A."/>
            <person name="Hutchinson M.I."/>
            <person name="Powell A.J."/>
            <person name="Barry K."/>
            <person name="Miller A.N."/>
            <person name="Grigoriev I.V."/>
            <person name="Debuchy R."/>
            <person name="Gladieux P."/>
            <person name="Thoren M.H."/>
            <person name="Johannesson H."/>
        </authorList>
    </citation>
    <scope>NUCLEOTIDE SEQUENCE</scope>
    <source>
        <strain evidence="2">CBS 606.72</strain>
    </source>
</reference>
<feature type="compositionally biased region" description="Polar residues" evidence="1">
    <location>
        <begin position="712"/>
        <end position="727"/>
    </location>
</feature>
<dbReference type="AlphaFoldDB" id="A0AA40CBW3"/>
<protein>
    <submittedName>
        <fullName evidence="2">Uncharacterized protein</fullName>
    </submittedName>
</protein>
<feature type="region of interest" description="Disordered" evidence="1">
    <location>
        <begin position="218"/>
        <end position="307"/>
    </location>
</feature>
<accession>A0AA40CBW3</accession>
<organism evidence="2 3">
    <name type="scientific">Immersiella caudata</name>
    <dbReference type="NCBI Taxonomy" id="314043"/>
    <lineage>
        <taxon>Eukaryota</taxon>
        <taxon>Fungi</taxon>
        <taxon>Dikarya</taxon>
        <taxon>Ascomycota</taxon>
        <taxon>Pezizomycotina</taxon>
        <taxon>Sordariomycetes</taxon>
        <taxon>Sordariomycetidae</taxon>
        <taxon>Sordariales</taxon>
        <taxon>Lasiosphaeriaceae</taxon>
        <taxon>Immersiella</taxon>
    </lineage>
</organism>
<evidence type="ECO:0000256" key="1">
    <source>
        <dbReference type="SAM" id="MobiDB-lite"/>
    </source>
</evidence>
<dbReference type="EMBL" id="JAULSU010000001">
    <property type="protein sequence ID" value="KAK0632480.1"/>
    <property type="molecule type" value="Genomic_DNA"/>
</dbReference>
<dbReference type="Proteomes" id="UP001175000">
    <property type="component" value="Unassembled WGS sequence"/>
</dbReference>
<comment type="caution">
    <text evidence="2">The sequence shown here is derived from an EMBL/GenBank/DDBJ whole genome shotgun (WGS) entry which is preliminary data.</text>
</comment>
<name>A0AA40CBW3_9PEZI</name>
<gene>
    <name evidence="2" type="ORF">B0T14DRAFT_34479</name>
</gene>
<feature type="compositionally biased region" description="Polar residues" evidence="1">
    <location>
        <begin position="268"/>
        <end position="280"/>
    </location>
</feature>
<feature type="compositionally biased region" description="Acidic residues" evidence="1">
    <location>
        <begin position="222"/>
        <end position="231"/>
    </location>
</feature>
<feature type="region of interest" description="Disordered" evidence="1">
    <location>
        <begin position="491"/>
        <end position="648"/>
    </location>
</feature>
<evidence type="ECO:0000313" key="2">
    <source>
        <dbReference type="EMBL" id="KAK0632480.1"/>
    </source>
</evidence>
<proteinExistence type="predicted"/>
<feature type="compositionally biased region" description="Polar residues" evidence="1">
    <location>
        <begin position="563"/>
        <end position="573"/>
    </location>
</feature>
<feature type="compositionally biased region" description="Pro residues" evidence="1">
    <location>
        <begin position="240"/>
        <end position="251"/>
    </location>
</feature>
<evidence type="ECO:0000313" key="3">
    <source>
        <dbReference type="Proteomes" id="UP001175000"/>
    </source>
</evidence>
<feature type="region of interest" description="Disordered" evidence="1">
    <location>
        <begin position="694"/>
        <end position="747"/>
    </location>
</feature>
<keyword evidence="3" id="KW-1185">Reference proteome</keyword>